<reference evidence="10 11" key="1">
    <citation type="submission" date="2018-10" db="EMBL/GenBank/DDBJ databases">
        <title>A high-quality apple genome assembly.</title>
        <authorList>
            <person name="Hu J."/>
        </authorList>
    </citation>
    <scope>NUCLEOTIDE SEQUENCE [LARGE SCALE GENOMIC DNA]</scope>
    <source>
        <strain evidence="11">cv. HFTH1</strain>
        <tissue evidence="10">Young leaf</tissue>
    </source>
</reference>
<keyword evidence="11" id="KW-1185">Reference proteome</keyword>
<evidence type="ECO:0008006" key="12">
    <source>
        <dbReference type="Google" id="ProtNLM"/>
    </source>
</evidence>
<evidence type="ECO:0000313" key="10">
    <source>
        <dbReference type="EMBL" id="RXH96159.1"/>
    </source>
</evidence>
<dbReference type="InterPro" id="IPR002401">
    <property type="entry name" value="Cyt_P450_E_grp-I"/>
</dbReference>
<name>A0A498JJQ3_MALDO</name>
<dbReference type="InterPro" id="IPR036396">
    <property type="entry name" value="Cyt_P450_sf"/>
</dbReference>
<dbReference type="GO" id="GO:0005506">
    <property type="term" value="F:iron ion binding"/>
    <property type="evidence" value="ECO:0007669"/>
    <property type="project" value="InterPro"/>
</dbReference>
<dbReference type="Proteomes" id="UP000290289">
    <property type="component" value="Chromosome 6"/>
</dbReference>
<evidence type="ECO:0000256" key="7">
    <source>
        <dbReference type="ARBA" id="ARBA00023033"/>
    </source>
</evidence>
<feature type="binding site" description="axial binding residue" evidence="8">
    <location>
        <position position="245"/>
    </location>
    <ligand>
        <name>heme</name>
        <dbReference type="ChEBI" id="CHEBI:30413"/>
    </ligand>
    <ligandPart>
        <name>Fe</name>
        <dbReference type="ChEBI" id="CHEBI:18248"/>
    </ligandPart>
</feature>
<dbReference type="GO" id="GO:0020037">
    <property type="term" value="F:heme binding"/>
    <property type="evidence" value="ECO:0007669"/>
    <property type="project" value="InterPro"/>
</dbReference>
<dbReference type="EMBL" id="RDQH01000332">
    <property type="protein sequence ID" value="RXH96159.1"/>
    <property type="molecule type" value="Genomic_DNA"/>
</dbReference>
<evidence type="ECO:0000256" key="9">
    <source>
        <dbReference type="SAM" id="Phobius"/>
    </source>
</evidence>
<comment type="caution">
    <text evidence="10">The sequence shown here is derived from an EMBL/GenBank/DDBJ whole genome shotgun (WGS) entry which is preliminary data.</text>
</comment>
<keyword evidence="4 8" id="KW-0479">Metal-binding</keyword>
<dbReference type="Pfam" id="PF00067">
    <property type="entry name" value="p450"/>
    <property type="match status" value="2"/>
</dbReference>
<gene>
    <name evidence="10" type="ORF">DVH24_008659</name>
</gene>
<dbReference type="GO" id="GO:0004497">
    <property type="term" value="F:monooxygenase activity"/>
    <property type="evidence" value="ECO:0007669"/>
    <property type="project" value="UniProtKB-KW"/>
</dbReference>
<dbReference type="STRING" id="3750.A0A498JJQ3"/>
<evidence type="ECO:0000256" key="1">
    <source>
        <dbReference type="ARBA" id="ARBA00001971"/>
    </source>
</evidence>
<evidence type="ECO:0000256" key="2">
    <source>
        <dbReference type="ARBA" id="ARBA00010617"/>
    </source>
</evidence>
<keyword evidence="7" id="KW-0503">Monooxygenase</keyword>
<evidence type="ECO:0000256" key="3">
    <source>
        <dbReference type="ARBA" id="ARBA00022617"/>
    </source>
</evidence>
<protein>
    <recommendedName>
        <fullName evidence="12">Cytochrome P450</fullName>
    </recommendedName>
</protein>
<dbReference type="InterPro" id="IPR001128">
    <property type="entry name" value="Cyt_P450"/>
</dbReference>
<keyword evidence="6 8" id="KW-0408">Iron</keyword>
<dbReference type="PANTHER" id="PTHR47955">
    <property type="entry name" value="CYTOCHROME P450 FAMILY 71 PROTEIN"/>
    <property type="match status" value="1"/>
</dbReference>
<accession>A0A498JJQ3</accession>
<keyword evidence="9" id="KW-1133">Transmembrane helix</keyword>
<evidence type="ECO:0000256" key="8">
    <source>
        <dbReference type="PIRSR" id="PIRSR602401-1"/>
    </source>
</evidence>
<evidence type="ECO:0000256" key="6">
    <source>
        <dbReference type="ARBA" id="ARBA00023004"/>
    </source>
</evidence>
<comment type="similarity">
    <text evidence="2">Belongs to the cytochrome P450 family.</text>
</comment>
<dbReference type="PRINTS" id="PR00385">
    <property type="entry name" value="P450"/>
</dbReference>
<organism evidence="10 11">
    <name type="scientific">Malus domestica</name>
    <name type="common">Apple</name>
    <name type="synonym">Pyrus malus</name>
    <dbReference type="NCBI Taxonomy" id="3750"/>
    <lineage>
        <taxon>Eukaryota</taxon>
        <taxon>Viridiplantae</taxon>
        <taxon>Streptophyta</taxon>
        <taxon>Embryophyta</taxon>
        <taxon>Tracheophyta</taxon>
        <taxon>Spermatophyta</taxon>
        <taxon>Magnoliopsida</taxon>
        <taxon>eudicotyledons</taxon>
        <taxon>Gunneridae</taxon>
        <taxon>Pentapetalae</taxon>
        <taxon>rosids</taxon>
        <taxon>fabids</taxon>
        <taxon>Rosales</taxon>
        <taxon>Rosaceae</taxon>
        <taxon>Amygdaloideae</taxon>
        <taxon>Maleae</taxon>
        <taxon>Malus</taxon>
    </lineage>
</organism>
<feature type="transmembrane region" description="Helical" evidence="9">
    <location>
        <begin position="300"/>
        <end position="316"/>
    </location>
</feature>
<evidence type="ECO:0000256" key="4">
    <source>
        <dbReference type="ARBA" id="ARBA00022723"/>
    </source>
</evidence>
<sequence length="648" mass="74329">MLGGYGVSDFRPWISWLNKFNGLDQKIEKCFKGLDNLYDRVIEEHLDLKRPKPEHEDLFDVLLRVQNDPSQTIVLTSDQALTSDQIKRVLTVCCIFFLLAFEDMVPGADTSTATLVWTMVELIRNPRALSKAQDEVREVLKGKQVVEESDLPKLMHLELVMKESFRLHPPVPLLVPRETLQSCMIEGFEISANTMVFVHAKMIRNDPKCWENPKEFLPERFMDSSIDYKGNHFELLPFGARMRGCPGINFGVKLIELALANLLYCFDWELPHGVRIEDLDMGEATGLVVPWPKLAMDSQLLLLFVFLIPIIFLLLIKHRKKSTASQARRLPPGPRRLPLIGNLHKLSDGGLPHHVLERLAAKYGDLMFLQLGSVSTLVVSSSHMAREIFKTHDLIFSGRPALYIPKKLSYDCVNLTFAPYGDYWREVRKIVIFELLSAKRVQMFQSVRDEEVGLMLESIAHSKGPVNISELTLFLANNVVSRSAFGKKYDDGGEVGKSRIHELLEETRTLLGGYCVSDFLPWISWLNKFNGLDQKLEKCFKGLDNLYDRVIEEHLDPKRPKPEHEDLVDVLLRVQNDPSQTIALTNDQIKGVLTVCCIFFLLAFEHMLLNCYYDFFFFFRLLQRYCVGLIYIVSSFPNKLSFWSPIVV</sequence>
<evidence type="ECO:0000256" key="5">
    <source>
        <dbReference type="ARBA" id="ARBA00023002"/>
    </source>
</evidence>
<keyword evidence="9" id="KW-0472">Membrane</keyword>
<keyword evidence="5" id="KW-0560">Oxidoreductase</keyword>
<dbReference type="GO" id="GO:0016705">
    <property type="term" value="F:oxidoreductase activity, acting on paired donors, with incorporation or reduction of molecular oxygen"/>
    <property type="evidence" value="ECO:0007669"/>
    <property type="project" value="InterPro"/>
</dbReference>
<dbReference type="FunFam" id="1.10.630.10:FF:000126">
    <property type="entry name" value="Predicted protein"/>
    <property type="match status" value="1"/>
</dbReference>
<dbReference type="PANTHER" id="PTHR47955:SF19">
    <property type="entry name" value="CYTOCHROME P450 71A9-LIKE ISOFORM X1"/>
    <property type="match status" value="1"/>
</dbReference>
<keyword evidence="3 8" id="KW-0349">Heme</keyword>
<comment type="cofactor">
    <cofactor evidence="1 8">
        <name>heme</name>
        <dbReference type="ChEBI" id="CHEBI:30413"/>
    </cofactor>
</comment>
<feature type="transmembrane region" description="Helical" evidence="9">
    <location>
        <begin position="591"/>
        <end position="609"/>
    </location>
</feature>
<keyword evidence="9" id="KW-0812">Transmembrane</keyword>
<dbReference type="Gene3D" id="1.10.630.10">
    <property type="entry name" value="Cytochrome P450"/>
    <property type="match status" value="2"/>
</dbReference>
<evidence type="ECO:0000313" key="11">
    <source>
        <dbReference type="Proteomes" id="UP000290289"/>
    </source>
</evidence>
<dbReference type="PRINTS" id="PR00463">
    <property type="entry name" value="EP450I"/>
</dbReference>
<proteinExistence type="inferred from homology"/>
<dbReference type="AlphaFoldDB" id="A0A498JJQ3"/>
<dbReference type="SUPFAM" id="SSF48264">
    <property type="entry name" value="Cytochrome P450"/>
    <property type="match status" value="2"/>
</dbReference>